<dbReference type="EMBL" id="JBCGBO010000004">
    <property type="protein sequence ID" value="KAK9209070.1"/>
    <property type="molecule type" value="Genomic_DNA"/>
</dbReference>
<evidence type="ECO:0000313" key="2">
    <source>
        <dbReference type="Proteomes" id="UP001428341"/>
    </source>
</evidence>
<sequence>MRGERGNPSPPPPQKNSSFFISFFPIRFPTYREITTNKNSHRNLLFPAPKNPQELSPRYGATVAFAFAVTPGFVVRSEATHNCNARRVYVRRMAHQNPS</sequence>
<reference evidence="1 2" key="1">
    <citation type="submission" date="2024-05" db="EMBL/GenBank/DDBJ databases">
        <title>Haplotype-resolved chromosome-level genome assembly of Huyou (Citrus changshanensis).</title>
        <authorList>
            <person name="Miao C."/>
            <person name="Chen W."/>
            <person name="Wu Y."/>
            <person name="Wang L."/>
            <person name="Zhao S."/>
            <person name="Grierson D."/>
            <person name="Xu C."/>
            <person name="Chen K."/>
        </authorList>
    </citation>
    <scope>NUCLEOTIDE SEQUENCE [LARGE SCALE GENOMIC DNA]</scope>
    <source>
        <strain evidence="1">01-14</strain>
        <tissue evidence="1">Leaf</tissue>
    </source>
</reference>
<protein>
    <submittedName>
        <fullName evidence="1">Uncharacterized protein</fullName>
    </submittedName>
</protein>
<organism evidence="1 2">
    <name type="scientific">Citrus x changshan-huyou</name>
    <dbReference type="NCBI Taxonomy" id="2935761"/>
    <lineage>
        <taxon>Eukaryota</taxon>
        <taxon>Viridiplantae</taxon>
        <taxon>Streptophyta</taxon>
        <taxon>Embryophyta</taxon>
        <taxon>Tracheophyta</taxon>
        <taxon>Spermatophyta</taxon>
        <taxon>Magnoliopsida</taxon>
        <taxon>eudicotyledons</taxon>
        <taxon>Gunneridae</taxon>
        <taxon>Pentapetalae</taxon>
        <taxon>rosids</taxon>
        <taxon>malvids</taxon>
        <taxon>Sapindales</taxon>
        <taxon>Rutaceae</taxon>
        <taxon>Aurantioideae</taxon>
        <taxon>Citrus</taxon>
    </lineage>
</organism>
<gene>
    <name evidence="1" type="ORF">WN944_001433</name>
</gene>
<accession>A0AAP0MEQ0</accession>
<keyword evidence="2" id="KW-1185">Reference proteome</keyword>
<dbReference type="AlphaFoldDB" id="A0AAP0MEQ0"/>
<proteinExistence type="predicted"/>
<dbReference type="Proteomes" id="UP001428341">
    <property type="component" value="Unassembled WGS sequence"/>
</dbReference>
<comment type="caution">
    <text evidence="1">The sequence shown here is derived from an EMBL/GenBank/DDBJ whole genome shotgun (WGS) entry which is preliminary data.</text>
</comment>
<name>A0AAP0MEQ0_9ROSI</name>
<evidence type="ECO:0000313" key="1">
    <source>
        <dbReference type="EMBL" id="KAK9209070.1"/>
    </source>
</evidence>